<keyword evidence="1" id="KW-0479">Metal-binding</keyword>
<reference evidence="7" key="1">
    <citation type="submission" date="2022-03" db="EMBL/GenBank/DDBJ databases">
        <authorList>
            <person name="Sayadi A."/>
        </authorList>
    </citation>
    <scope>NUCLEOTIDE SEQUENCE</scope>
</reference>
<organism evidence="7 8">
    <name type="scientific">Acanthoscelides obtectus</name>
    <name type="common">Bean weevil</name>
    <name type="synonym">Bruchus obtectus</name>
    <dbReference type="NCBI Taxonomy" id="200917"/>
    <lineage>
        <taxon>Eukaryota</taxon>
        <taxon>Metazoa</taxon>
        <taxon>Ecdysozoa</taxon>
        <taxon>Arthropoda</taxon>
        <taxon>Hexapoda</taxon>
        <taxon>Insecta</taxon>
        <taxon>Pterygota</taxon>
        <taxon>Neoptera</taxon>
        <taxon>Endopterygota</taxon>
        <taxon>Coleoptera</taxon>
        <taxon>Polyphaga</taxon>
        <taxon>Cucujiformia</taxon>
        <taxon>Chrysomeloidea</taxon>
        <taxon>Chrysomelidae</taxon>
        <taxon>Bruchinae</taxon>
        <taxon>Bruchini</taxon>
        <taxon>Acanthoscelides</taxon>
    </lineage>
</organism>
<protein>
    <recommendedName>
        <fullName evidence="6">THAP-type domain-containing protein</fullName>
    </recommendedName>
</protein>
<feature type="domain" description="THAP-type" evidence="6">
    <location>
        <begin position="1"/>
        <end position="84"/>
    </location>
</feature>
<dbReference type="Pfam" id="PF05485">
    <property type="entry name" value="THAP"/>
    <property type="match status" value="1"/>
</dbReference>
<dbReference type="InterPro" id="IPR006612">
    <property type="entry name" value="THAP_Znf"/>
</dbReference>
<dbReference type="SUPFAM" id="SSF57716">
    <property type="entry name" value="Glucocorticoid receptor-like (DNA-binding domain)"/>
    <property type="match status" value="1"/>
</dbReference>
<evidence type="ECO:0000259" key="6">
    <source>
        <dbReference type="PROSITE" id="PS50950"/>
    </source>
</evidence>
<name>A0A9P0K560_ACAOB</name>
<dbReference type="PANTHER" id="PTHR46600">
    <property type="entry name" value="THAP DOMAIN-CONTAINING"/>
    <property type="match status" value="1"/>
</dbReference>
<dbReference type="SMART" id="SM00692">
    <property type="entry name" value="DM3"/>
    <property type="match status" value="1"/>
</dbReference>
<evidence type="ECO:0000313" key="7">
    <source>
        <dbReference type="EMBL" id="CAH1966296.1"/>
    </source>
</evidence>
<evidence type="ECO:0000256" key="3">
    <source>
        <dbReference type="ARBA" id="ARBA00022833"/>
    </source>
</evidence>
<evidence type="ECO:0000256" key="1">
    <source>
        <dbReference type="ARBA" id="ARBA00022723"/>
    </source>
</evidence>
<dbReference type="AlphaFoldDB" id="A0A9P0K560"/>
<keyword evidence="8" id="KW-1185">Reference proteome</keyword>
<dbReference type="InterPro" id="IPR026516">
    <property type="entry name" value="THAP1/10"/>
</dbReference>
<dbReference type="GO" id="GO:0043565">
    <property type="term" value="F:sequence-specific DNA binding"/>
    <property type="evidence" value="ECO:0007669"/>
    <property type="project" value="InterPro"/>
</dbReference>
<dbReference type="Proteomes" id="UP001152888">
    <property type="component" value="Unassembled WGS sequence"/>
</dbReference>
<dbReference type="InterPro" id="IPR038441">
    <property type="entry name" value="THAP_Znf_sf"/>
</dbReference>
<dbReference type="PANTHER" id="PTHR46600:SF11">
    <property type="entry name" value="THAP DOMAIN-CONTAINING PROTEIN 10"/>
    <property type="match status" value="1"/>
</dbReference>
<evidence type="ECO:0000256" key="4">
    <source>
        <dbReference type="ARBA" id="ARBA00023125"/>
    </source>
</evidence>
<keyword evidence="3" id="KW-0862">Zinc</keyword>
<dbReference type="OrthoDB" id="7701410at2759"/>
<evidence type="ECO:0000256" key="5">
    <source>
        <dbReference type="PROSITE-ProRule" id="PRU00309"/>
    </source>
</evidence>
<keyword evidence="4 5" id="KW-0238">DNA-binding</keyword>
<sequence>MGSCALRSCASRTEVDENNTTEKTFHRLPKNADRCQLWVKFVNRGEWTPTRSSVICSKHFSEESFDRTSKCYVNLKLNDVPTIHLNQEESPPSTIKY</sequence>
<keyword evidence="2 5" id="KW-0863">Zinc-finger</keyword>
<dbReference type="SMART" id="SM00980">
    <property type="entry name" value="THAP"/>
    <property type="match status" value="1"/>
</dbReference>
<dbReference type="Gene3D" id="6.20.210.20">
    <property type="entry name" value="THAP domain"/>
    <property type="match status" value="1"/>
</dbReference>
<dbReference type="EMBL" id="CAKOFQ010006732">
    <property type="protein sequence ID" value="CAH1966296.1"/>
    <property type="molecule type" value="Genomic_DNA"/>
</dbReference>
<comment type="caution">
    <text evidence="7">The sequence shown here is derived from an EMBL/GenBank/DDBJ whole genome shotgun (WGS) entry which is preliminary data.</text>
</comment>
<accession>A0A9P0K560</accession>
<proteinExistence type="predicted"/>
<dbReference type="GO" id="GO:0008270">
    <property type="term" value="F:zinc ion binding"/>
    <property type="evidence" value="ECO:0007669"/>
    <property type="project" value="UniProtKB-KW"/>
</dbReference>
<evidence type="ECO:0000313" key="8">
    <source>
        <dbReference type="Proteomes" id="UP001152888"/>
    </source>
</evidence>
<gene>
    <name evidence="7" type="ORF">ACAOBT_LOCUS6765</name>
</gene>
<dbReference type="PROSITE" id="PS50950">
    <property type="entry name" value="ZF_THAP"/>
    <property type="match status" value="1"/>
</dbReference>
<evidence type="ECO:0000256" key="2">
    <source>
        <dbReference type="ARBA" id="ARBA00022771"/>
    </source>
</evidence>